<dbReference type="PANTHER" id="PTHR24031">
    <property type="entry name" value="RNA HELICASE"/>
    <property type="match status" value="1"/>
</dbReference>
<keyword evidence="2 4" id="KW-0378">Hydrolase</keyword>
<proteinExistence type="inferred from homology"/>
<dbReference type="EC" id="3.6.4.13" evidence="4"/>
<dbReference type="GO" id="GO:0003723">
    <property type="term" value="F:RNA binding"/>
    <property type="evidence" value="ECO:0007669"/>
    <property type="project" value="UniProtKB-UniRule"/>
</dbReference>
<feature type="region of interest" description="Disordered" evidence="5">
    <location>
        <begin position="108"/>
        <end position="156"/>
    </location>
</feature>
<dbReference type="InterPro" id="IPR027417">
    <property type="entry name" value="P-loop_NTPase"/>
</dbReference>
<evidence type="ECO:0000313" key="8">
    <source>
        <dbReference type="Proteomes" id="UP000320475"/>
    </source>
</evidence>
<evidence type="ECO:0000256" key="3">
    <source>
        <dbReference type="ARBA" id="ARBA00022840"/>
    </source>
</evidence>
<evidence type="ECO:0000256" key="1">
    <source>
        <dbReference type="ARBA" id="ARBA00022741"/>
    </source>
</evidence>
<keyword evidence="4" id="KW-0694">RNA-binding</keyword>
<evidence type="ECO:0000256" key="4">
    <source>
        <dbReference type="RuleBase" id="RU365068"/>
    </source>
</evidence>
<feature type="compositionally biased region" description="Basic and acidic residues" evidence="5">
    <location>
        <begin position="122"/>
        <end position="156"/>
    </location>
</feature>
<evidence type="ECO:0000256" key="2">
    <source>
        <dbReference type="ARBA" id="ARBA00022801"/>
    </source>
</evidence>
<dbReference type="InterPro" id="IPR014001">
    <property type="entry name" value="Helicase_ATP-bd"/>
</dbReference>
<evidence type="ECO:0000259" key="6">
    <source>
        <dbReference type="PROSITE" id="PS51192"/>
    </source>
</evidence>
<dbReference type="GO" id="GO:0016787">
    <property type="term" value="F:hydrolase activity"/>
    <property type="evidence" value="ECO:0007669"/>
    <property type="project" value="UniProtKB-KW"/>
</dbReference>
<sequence length="156" mass="18367">MSTWRDISPKLSTTTLDTLKNAFVFDTMTPVQQRTIPLFLQHKDVVVEAVTGSGKTLAFLIPVLEILLRRETWLNRHQVGAIVISPTRELAKQIHTVMEPFIDTLQRRQQRGRRRFQTQKEWSAHNHRDTRQTRRHDDKRHSLVQRTERPSPGRSR</sequence>
<comment type="caution">
    <text evidence="7">The sequence shown here is derived from an EMBL/GenBank/DDBJ whole genome shotgun (WGS) entry which is preliminary data.</text>
</comment>
<dbReference type="OrthoDB" id="10256233at2759"/>
<dbReference type="Gene3D" id="3.40.50.300">
    <property type="entry name" value="P-loop containing nucleotide triphosphate hydrolases"/>
    <property type="match status" value="1"/>
</dbReference>
<evidence type="ECO:0000313" key="7">
    <source>
        <dbReference type="EMBL" id="TPX31817.1"/>
    </source>
</evidence>
<keyword evidence="3 4" id="KW-0067">ATP-binding</keyword>
<comment type="catalytic activity">
    <reaction evidence="4">
        <text>ATP + H2O = ADP + phosphate + H(+)</text>
        <dbReference type="Rhea" id="RHEA:13065"/>
        <dbReference type="ChEBI" id="CHEBI:15377"/>
        <dbReference type="ChEBI" id="CHEBI:15378"/>
        <dbReference type="ChEBI" id="CHEBI:30616"/>
        <dbReference type="ChEBI" id="CHEBI:43474"/>
        <dbReference type="ChEBI" id="CHEBI:456216"/>
        <dbReference type="EC" id="3.6.4.13"/>
    </reaction>
</comment>
<comment type="domain">
    <text evidence="4">The Q motif is unique to and characteristic of the DEAD box family of RNA helicases and controls ATP binding and hydrolysis.</text>
</comment>
<feature type="compositionally biased region" description="Basic residues" evidence="5">
    <location>
        <begin position="108"/>
        <end position="117"/>
    </location>
</feature>
<dbReference type="GO" id="GO:0003724">
    <property type="term" value="F:RNA helicase activity"/>
    <property type="evidence" value="ECO:0007669"/>
    <property type="project" value="UniProtKB-EC"/>
</dbReference>
<comment type="similarity">
    <text evidence="4">Belongs to the DEAD box helicase family.</text>
</comment>
<dbReference type="SUPFAM" id="SSF52540">
    <property type="entry name" value="P-loop containing nucleoside triphosphate hydrolases"/>
    <property type="match status" value="1"/>
</dbReference>
<comment type="function">
    <text evidence="4">RNA helicase.</text>
</comment>
<name>A0A507BRS9_9FUNG</name>
<dbReference type="AlphaFoldDB" id="A0A507BRS9"/>
<feature type="domain" description="Helicase ATP-binding" evidence="6">
    <location>
        <begin position="36"/>
        <end position="117"/>
    </location>
</feature>
<dbReference type="EMBL" id="QEAM01001020">
    <property type="protein sequence ID" value="TPX31817.1"/>
    <property type="molecule type" value="Genomic_DNA"/>
</dbReference>
<dbReference type="Proteomes" id="UP000320475">
    <property type="component" value="Unassembled WGS sequence"/>
</dbReference>
<protein>
    <recommendedName>
        <fullName evidence="4">ATP-dependent RNA helicase</fullName>
        <ecNumber evidence="4">3.6.4.13</ecNumber>
    </recommendedName>
</protein>
<dbReference type="InterPro" id="IPR011545">
    <property type="entry name" value="DEAD/DEAH_box_helicase_dom"/>
</dbReference>
<dbReference type="PROSITE" id="PS51192">
    <property type="entry name" value="HELICASE_ATP_BIND_1"/>
    <property type="match status" value="1"/>
</dbReference>
<gene>
    <name evidence="7" type="ORF">SeLEV6574_g08510</name>
</gene>
<keyword evidence="4" id="KW-0347">Helicase</keyword>
<keyword evidence="1 4" id="KW-0547">Nucleotide-binding</keyword>
<reference evidence="7 8" key="1">
    <citation type="journal article" date="2019" name="Sci. Rep.">
        <title>Comparative genomics of chytrid fungi reveal insights into the obligate biotrophic and pathogenic lifestyle of Synchytrium endobioticum.</title>
        <authorList>
            <person name="van de Vossenberg B.T.L.H."/>
            <person name="Warris S."/>
            <person name="Nguyen H.D.T."/>
            <person name="van Gent-Pelzer M.P.E."/>
            <person name="Joly D.L."/>
            <person name="van de Geest H.C."/>
            <person name="Bonants P.J.M."/>
            <person name="Smith D.S."/>
            <person name="Levesque C.A."/>
            <person name="van der Lee T.A.J."/>
        </authorList>
    </citation>
    <scope>NUCLEOTIDE SEQUENCE [LARGE SCALE GENOMIC DNA]</scope>
    <source>
        <strain evidence="7 8">LEV6574</strain>
    </source>
</reference>
<evidence type="ECO:0000256" key="5">
    <source>
        <dbReference type="SAM" id="MobiDB-lite"/>
    </source>
</evidence>
<dbReference type="GO" id="GO:0005524">
    <property type="term" value="F:ATP binding"/>
    <property type="evidence" value="ECO:0007669"/>
    <property type="project" value="UniProtKB-UniRule"/>
</dbReference>
<accession>A0A507BRS9</accession>
<dbReference type="Pfam" id="PF00270">
    <property type="entry name" value="DEAD"/>
    <property type="match status" value="1"/>
</dbReference>
<organism evidence="7 8">
    <name type="scientific">Synchytrium endobioticum</name>
    <dbReference type="NCBI Taxonomy" id="286115"/>
    <lineage>
        <taxon>Eukaryota</taxon>
        <taxon>Fungi</taxon>
        <taxon>Fungi incertae sedis</taxon>
        <taxon>Chytridiomycota</taxon>
        <taxon>Chytridiomycota incertae sedis</taxon>
        <taxon>Chytridiomycetes</taxon>
        <taxon>Synchytriales</taxon>
        <taxon>Synchytriaceae</taxon>
        <taxon>Synchytrium</taxon>
    </lineage>
</organism>